<keyword evidence="2" id="KW-1185">Reference proteome</keyword>
<protein>
    <submittedName>
        <fullName evidence="1">Uncharacterized protein</fullName>
    </submittedName>
</protein>
<organism evidence="1 2">
    <name type="scientific">Periplaneta americana</name>
    <name type="common">American cockroach</name>
    <name type="synonym">Blatta americana</name>
    <dbReference type="NCBI Taxonomy" id="6978"/>
    <lineage>
        <taxon>Eukaryota</taxon>
        <taxon>Metazoa</taxon>
        <taxon>Ecdysozoa</taxon>
        <taxon>Arthropoda</taxon>
        <taxon>Hexapoda</taxon>
        <taxon>Insecta</taxon>
        <taxon>Pterygota</taxon>
        <taxon>Neoptera</taxon>
        <taxon>Polyneoptera</taxon>
        <taxon>Dictyoptera</taxon>
        <taxon>Blattodea</taxon>
        <taxon>Blattoidea</taxon>
        <taxon>Blattidae</taxon>
        <taxon>Blattinae</taxon>
        <taxon>Periplaneta</taxon>
    </lineage>
</organism>
<sequence length="76" mass="8844">MVARWVSAFRTGWNVARTGRLSFCDQQMELVRGLLAVEHRWTVRELAIKVGLGHQTVRHILLEARGFQMLHQCLMQ</sequence>
<evidence type="ECO:0000313" key="1">
    <source>
        <dbReference type="EMBL" id="KAJ4439232.1"/>
    </source>
</evidence>
<name>A0ABQ8T002_PERAM</name>
<gene>
    <name evidence="1" type="ORF">ANN_07352</name>
</gene>
<evidence type="ECO:0000313" key="2">
    <source>
        <dbReference type="Proteomes" id="UP001148838"/>
    </source>
</evidence>
<dbReference type="Proteomes" id="UP001148838">
    <property type="component" value="Unassembled WGS sequence"/>
</dbReference>
<dbReference type="EMBL" id="JAJSOF020000017">
    <property type="protein sequence ID" value="KAJ4439232.1"/>
    <property type="molecule type" value="Genomic_DNA"/>
</dbReference>
<accession>A0ABQ8T002</accession>
<proteinExistence type="predicted"/>
<reference evidence="1 2" key="1">
    <citation type="journal article" date="2022" name="Allergy">
        <title>Genome assembly and annotation of Periplaneta americana reveal a comprehensive cockroach allergen profile.</title>
        <authorList>
            <person name="Wang L."/>
            <person name="Xiong Q."/>
            <person name="Saelim N."/>
            <person name="Wang L."/>
            <person name="Nong W."/>
            <person name="Wan A.T."/>
            <person name="Shi M."/>
            <person name="Liu X."/>
            <person name="Cao Q."/>
            <person name="Hui J.H.L."/>
            <person name="Sookrung N."/>
            <person name="Leung T.F."/>
            <person name="Tungtrongchitr A."/>
            <person name="Tsui S.K.W."/>
        </authorList>
    </citation>
    <scope>NUCLEOTIDE SEQUENCE [LARGE SCALE GENOMIC DNA]</scope>
    <source>
        <strain evidence="1">PWHHKU_190912</strain>
    </source>
</reference>
<comment type="caution">
    <text evidence="1">The sequence shown here is derived from an EMBL/GenBank/DDBJ whole genome shotgun (WGS) entry which is preliminary data.</text>
</comment>